<dbReference type="CDD" id="cd07377">
    <property type="entry name" value="WHTH_GntR"/>
    <property type="match status" value="1"/>
</dbReference>
<keyword evidence="1" id="KW-0805">Transcription regulation</keyword>
<evidence type="ECO:0000259" key="4">
    <source>
        <dbReference type="PROSITE" id="PS50949"/>
    </source>
</evidence>
<reference evidence="5 6" key="1">
    <citation type="journal article" date="2021" name="MBio">
        <title>Poor Competitiveness of Bradyrhizobium in Pigeon Pea Root Colonization in Indian Soils.</title>
        <authorList>
            <person name="Chalasani D."/>
            <person name="Basu A."/>
            <person name="Pullabhotla S.V.S.R.N."/>
            <person name="Jorrin B."/>
            <person name="Neal A.L."/>
            <person name="Poole P.S."/>
            <person name="Podile A.R."/>
            <person name="Tkacz A."/>
        </authorList>
    </citation>
    <scope>NUCLEOTIDE SEQUENCE [LARGE SCALE GENOMIC DNA]</scope>
    <source>
        <strain evidence="5 6">HU14</strain>
    </source>
</reference>
<accession>A0ABS7HKX7</accession>
<dbReference type="Gene3D" id="1.10.10.10">
    <property type="entry name" value="Winged helix-like DNA-binding domain superfamily/Winged helix DNA-binding domain"/>
    <property type="match status" value="1"/>
</dbReference>
<dbReference type="Proteomes" id="UP001196843">
    <property type="component" value="Unassembled WGS sequence"/>
</dbReference>
<dbReference type="InterPro" id="IPR036388">
    <property type="entry name" value="WH-like_DNA-bd_sf"/>
</dbReference>
<comment type="caution">
    <text evidence="5">The sequence shown here is derived from an EMBL/GenBank/DDBJ whole genome shotgun (WGS) entry which is preliminary data.</text>
</comment>
<dbReference type="Pfam" id="PF00392">
    <property type="entry name" value="GntR"/>
    <property type="match status" value="1"/>
</dbReference>
<dbReference type="PANTHER" id="PTHR38445:SF7">
    <property type="entry name" value="GNTR-FAMILY TRANSCRIPTIONAL REGULATOR"/>
    <property type="match status" value="1"/>
</dbReference>
<evidence type="ECO:0000313" key="6">
    <source>
        <dbReference type="Proteomes" id="UP001196843"/>
    </source>
</evidence>
<dbReference type="SMART" id="SM00345">
    <property type="entry name" value="HTH_GNTR"/>
    <property type="match status" value="1"/>
</dbReference>
<evidence type="ECO:0000256" key="2">
    <source>
        <dbReference type="ARBA" id="ARBA00023125"/>
    </source>
</evidence>
<keyword evidence="2" id="KW-0238">DNA-binding</keyword>
<evidence type="ECO:0000256" key="3">
    <source>
        <dbReference type="ARBA" id="ARBA00023163"/>
    </source>
</evidence>
<feature type="domain" description="HTH gntR-type" evidence="4">
    <location>
        <begin position="11"/>
        <end position="79"/>
    </location>
</feature>
<dbReference type="PANTHER" id="PTHR38445">
    <property type="entry name" value="HTH-TYPE TRANSCRIPTIONAL REPRESSOR YTRA"/>
    <property type="match status" value="1"/>
</dbReference>
<evidence type="ECO:0000313" key="5">
    <source>
        <dbReference type="EMBL" id="MBW9093483.1"/>
    </source>
</evidence>
<protein>
    <submittedName>
        <fullName evidence="5">GntR family transcriptional regulator</fullName>
    </submittedName>
</protein>
<keyword evidence="6" id="KW-1185">Reference proteome</keyword>
<proteinExistence type="predicted"/>
<organism evidence="5 6">
    <name type="scientific">Microbacterium jejuense</name>
    <dbReference type="NCBI Taxonomy" id="1263637"/>
    <lineage>
        <taxon>Bacteria</taxon>
        <taxon>Bacillati</taxon>
        <taxon>Actinomycetota</taxon>
        <taxon>Actinomycetes</taxon>
        <taxon>Micrococcales</taxon>
        <taxon>Microbacteriaceae</taxon>
        <taxon>Microbacterium</taxon>
    </lineage>
</organism>
<keyword evidence="3" id="KW-0804">Transcription</keyword>
<dbReference type="InterPro" id="IPR000524">
    <property type="entry name" value="Tscrpt_reg_HTH_GntR"/>
</dbReference>
<dbReference type="EMBL" id="JAEUAW010000004">
    <property type="protein sequence ID" value="MBW9093483.1"/>
    <property type="molecule type" value="Genomic_DNA"/>
</dbReference>
<evidence type="ECO:0000256" key="1">
    <source>
        <dbReference type="ARBA" id="ARBA00023015"/>
    </source>
</evidence>
<name>A0ABS7HKX7_9MICO</name>
<dbReference type="RefSeq" id="WP_220300198.1">
    <property type="nucleotide sequence ID" value="NZ_JAEUAW010000004.1"/>
</dbReference>
<dbReference type="SUPFAM" id="SSF46785">
    <property type="entry name" value="Winged helix' DNA-binding domain"/>
    <property type="match status" value="1"/>
</dbReference>
<dbReference type="InterPro" id="IPR036390">
    <property type="entry name" value="WH_DNA-bd_sf"/>
</dbReference>
<gene>
    <name evidence="5" type="ORF">JNB62_07300</name>
</gene>
<dbReference type="PROSITE" id="PS50949">
    <property type="entry name" value="HTH_GNTR"/>
    <property type="match status" value="1"/>
</dbReference>
<sequence>MLVRIDPESDAPLFAQIAASVRADAAAGRLRAGDRLPAARDIASALGVNVHTVLHAYQDLRDEGLVELRRGRGAVVTGQAEALQSLHHDIQDLVARARAAGLPSDALAALVREAARAEPKEQR</sequence>